<dbReference type="OpenTargets" id="ENSG00000018869"/>
<dbReference type="Ensembl" id="ENST00000587778.5">
    <property type="protein sequence ID" value="ENSP00000466875.1"/>
    <property type="gene ID" value="ENSG00000018869.19"/>
</dbReference>
<evidence type="ECO:0000256" key="2">
    <source>
        <dbReference type="ARBA" id="ARBA00022737"/>
    </source>
</evidence>
<dbReference type="SUPFAM" id="SSF57667">
    <property type="entry name" value="beta-beta-alpha zinc fingers"/>
    <property type="match status" value="1"/>
</dbReference>
<evidence type="ECO:0000313" key="7">
    <source>
        <dbReference type="Proteomes" id="UP000005640"/>
    </source>
</evidence>
<dbReference type="Gene3D" id="6.10.140.140">
    <property type="match status" value="1"/>
</dbReference>
<dbReference type="InterPro" id="IPR036236">
    <property type="entry name" value="Znf_C2H2_sf"/>
</dbReference>
<dbReference type="GeneTree" id="ENSGT00940000162794"/>
<reference evidence="6 7" key="2">
    <citation type="journal article" date="2004" name="Nature">
        <title>The DNA sequence and biology of human chromosome 19.</title>
        <authorList>
            <person name="Grimwood J."/>
            <person name="Gordon L.A."/>
            <person name="Olsen A."/>
            <person name="Terry A."/>
            <person name="Schmutz J."/>
            <person name="Lamerdin J."/>
            <person name="Hellsten U."/>
            <person name="Goodstein D."/>
            <person name="Couronne O."/>
            <person name="Tran-Gyamfi M."/>
            <person name="Aerts A."/>
            <person name="Altherr M."/>
            <person name="Ashworth L."/>
            <person name="Bajorek E."/>
            <person name="Black S."/>
            <person name="Branscomb E."/>
            <person name="Caenepeel S."/>
            <person name="Carrano A."/>
            <person name="Caoile C."/>
            <person name="Chan Y.M."/>
            <person name="Christensen M."/>
            <person name="Cleland C.A."/>
            <person name="Copeland A."/>
            <person name="Dalin E."/>
            <person name="Dehal P."/>
            <person name="Denys M."/>
            <person name="Detter J.C."/>
            <person name="Escobar J."/>
            <person name="Flowers D."/>
            <person name="Fotopulos D."/>
            <person name="Garcia C."/>
            <person name="Georgescu A.M."/>
            <person name="Glavina T."/>
            <person name="Gomez M."/>
            <person name="Gonzales E."/>
            <person name="Groza M."/>
            <person name="Hammon N."/>
            <person name="Hawkins T."/>
            <person name="Haydu L."/>
            <person name="Ho I."/>
            <person name="Huang W."/>
            <person name="Israni S."/>
            <person name="Jett J."/>
            <person name="Kadner K."/>
            <person name="Kimball H."/>
            <person name="Kobayashi A."/>
            <person name="Larionov V."/>
            <person name="Leem S.H."/>
            <person name="Lopez F."/>
            <person name="Lou Y."/>
            <person name="Lowry S."/>
            <person name="Malfatti S."/>
            <person name="Martinez D."/>
            <person name="McCready P."/>
            <person name="Medina C."/>
            <person name="Morgan J."/>
            <person name="Nelson K."/>
            <person name="Nolan M."/>
            <person name="Ovcharenko I."/>
            <person name="Pitluck S."/>
            <person name="Pollard M."/>
            <person name="Popkie A.P."/>
            <person name="Predki P."/>
            <person name="Quan G."/>
            <person name="Ramirez L."/>
            <person name="Rash S."/>
            <person name="Retterer J."/>
            <person name="Rodriguez A."/>
            <person name="Rogers S."/>
            <person name="Salamov A."/>
            <person name="Salazar A."/>
            <person name="She X."/>
            <person name="Smith D."/>
            <person name="Slezak T."/>
            <person name="Solovyev V."/>
            <person name="Thayer N."/>
            <person name="Tice H."/>
            <person name="Tsai M."/>
            <person name="Ustaszewska A."/>
            <person name="Vo N."/>
            <person name="Wagner M."/>
            <person name="Wheeler J."/>
            <person name="Wu K."/>
            <person name="Xie G."/>
            <person name="Yang J."/>
            <person name="Dubchak I."/>
            <person name="Furey T.S."/>
            <person name="DeJong P."/>
            <person name="Dickson M."/>
            <person name="Gordon D."/>
            <person name="Eichler E.E."/>
            <person name="Pennacchio L.A."/>
            <person name="Richardson P."/>
            <person name="Stubbs L."/>
            <person name="Rokhsar D.S."/>
            <person name="Myers R.M."/>
            <person name="Rubin E.M."/>
            <person name="Lucas S.M."/>
        </authorList>
    </citation>
    <scope>NUCLEOTIDE SEQUENCE [LARGE SCALE GENOMIC DNA]</scope>
</reference>
<dbReference type="ExpressionAtlas" id="A0A075B772">
    <property type="expression patterns" value="baseline and differential"/>
</dbReference>
<dbReference type="HGNC" id="HGNC:26421">
    <property type="gene designation" value="ZNF582"/>
</dbReference>
<dbReference type="OMA" id="EFLINHQ"/>
<dbReference type="SMART" id="SM00349">
    <property type="entry name" value="KRAB"/>
    <property type="match status" value="1"/>
</dbReference>
<gene>
    <name evidence="6" type="primary">ZNF582</name>
</gene>
<reference evidence="6" key="5">
    <citation type="submission" date="2025-09" db="UniProtKB">
        <authorList>
            <consortium name="Ensembl"/>
        </authorList>
    </citation>
    <scope>IDENTIFICATION</scope>
</reference>
<proteinExistence type="predicted"/>
<protein>
    <submittedName>
        <fullName evidence="6">Zinc finger protein 582</fullName>
    </submittedName>
</protein>
<evidence type="ECO:0000256" key="3">
    <source>
        <dbReference type="ARBA" id="ARBA00022771"/>
    </source>
</evidence>
<dbReference type="VEuPathDB" id="HostDB:ENSG00000018869"/>
<reference evidence="6" key="4">
    <citation type="submission" date="2025-08" db="UniProtKB">
        <authorList>
            <consortium name="Ensembl"/>
        </authorList>
    </citation>
    <scope>IDENTIFICATION</scope>
</reference>
<dbReference type="InterPro" id="IPR050169">
    <property type="entry name" value="Krueppel_C2H2_ZnF"/>
</dbReference>
<evidence type="ECO:0000259" key="5">
    <source>
        <dbReference type="PROSITE" id="PS50805"/>
    </source>
</evidence>
<dbReference type="PANTHER" id="PTHR23232:SF157">
    <property type="entry name" value="ZINC FINGER PROTEIN 525"/>
    <property type="match status" value="1"/>
</dbReference>
<dbReference type="InterPro" id="IPR036051">
    <property type="entry name" value="KRAB_dom_sf"/>
</dbReference>
<reference evidence="6 7" key="3">
    <citation type="journal article" date="2004" name="Nature">
        <title>Finishing the euchromatic sequence of the human genome.</title>
        <authorList>
            <consortium name="International Human Genome Sequencing Consortium"/>
        </authorList>
    </citation>
    <scope>NUCLEOTIDE SEQUENCE [LARGE SCALE GENOMIC DNA]</scope>
</reference>
<evidence type="ECO:0000313" key="6">
    <source>
        <dbReference type="Ensembl" id="ENSP00000466875.1"/>
    </source>
</evidence>
<dbReference type="PANTHER" id="PTHR23232">
    <property type="entry name" value="KRAB DOMAIN C2H2 ZINC FINGER"/>
    <property type="match status" value="1"/>
</dbReference>
<keyword evidence="4" id="KW-0862">Zinc</keyword>
<dbReference type="GO" id="GO:0006355">
    <property type="term" value="P:regulation of DNA-templated transcription"/>
    <property type="evidence" value="ECO:0007669"/>
    <property type="project" value="InterPro"/>
</dbReference>
<name>A0A075B772_HUMAN</name>
<dbReference type="MassIVE" id="A0A075B772"/>
<dbReference type="Ensembl" id="ENST00000587778.5">
    <property type="protein sequence ID" value="ENSP00000466875.1"/>
    <property type="gene ID" value="ENSG00000018869.18"/>
</dbReference>
<dbReference type="CDD" id="cd07765">
    <property type="entry name" value="KRAB_A-box"/>
    <property type="match status" value="1"/>
</dbReference>
<keyword evidence="7" id="KW-1185">Reference proteome</keyword>
<dbReference type="Bgee" id="ENSG00000018869">
    <property type="expression patterns" value="Expressed in tibialis anterior and 122 other cell types or tissues"/>
</dbReference>
<dbReference type="InterPro" id="IPR001909">
    <property type="entry name" value="KRAB"/>
</dbReference>
<sequence length="181" mass="21539">MSLGSELFRDVAIVFSQEEWQWLAPAQRDLYRDVMLETYSNLVSLGLAVSKPDVISFLEQGKEPWMVERVVSGGLCPVLESRYDTKELFPKQHVYEVESPQWEIMESLTSYGLECSSFQDDWECRNQFDRQQGNPDRHFHQMIIRHEEMPTFDQHASLTFYQKIHTREKPFGYNKCRKDFW</sequence>
<feature type="domain" description="KRAB" evidence="5">
    <location>
        <begin position="6"/>
        <end position="77"/>
    </location>
</feature>
<dbReference type="OrthoDB" id="6077919at2759"/>
<keyword evidence="2" id="KW-0677">Repeat</keyword>
<organism evidence="6 7">
    <name type="scientific">Homo sapiens</name>
    <name type="common">Human</name>
    <dbReference type="NCBI Taxonomy" id="9606"/>
    <lineage>
        <taxon>Eukaryota</taxon>
        <taxon>Metazoa</taxon>
        <taxon>Chordata</taxon>
        <taxon>Craniata</taxon>
        <taxon>Vertebrata</taxon>
        <taxon>Euteleostomi</taxon>
        <taxon>Mammalia</taxon>
        <taxon>Eutheria</taxon>
        <taxon>Euarchontoglires</taxon>
        <taxon>Primates</taxon>
        <taxon>Haplorrhini</taxon>
        <taxon>Catarrhini</taxon>
        <taxon>Hominidae</taxon>
        <taxon>Homo</taxon>
    </lineage>
</organism>
<dbReference type="SUPFAM" id="SSF109640">
    <property type="entry name" value="KRAB domain (Kruppel-associated box)"/>
    <property type="match status" value="1"/>
</dbReference>
<accession>A0A075B772</accession>
<dbReference type="SMR" id="A0A075B772"/>
<evidence type="ECO:0000256" key="1">
    <source>
        <dbReference type="ARBA" id="ARBA00022723"/>
    </source>
</evidence>
<dbReference type="Pfam" id="PF01352">
    <property type="entry name" value="KRAB"/>
    <property type="match status" value="1"/>
</dbReference>
<dbReference type="UCSC" id="uc061dfo.1">
    <property type="organism name" value="human"/>
</dbReference>
<dbReference type="EMBL" id="AC006116">
    <property type="status" value="NOT_ANNOTATED_CDS"/>
    <property type="molecule type" value="Genomic_DNA"/>
</dbReference>
<dbReference type="GO" id="GO:0008270">
    <property type="term" value="F:zinc ion binding"/>
    <property type="evidence" value="ECO:0007669"/>
    <property type="project" value="UniProtKB-KW"/>
</dbReference>
<reference evidence="6 7" key="1">
    <citation type="journal article" date="2001" name="Nature">
        <title>Initial sequencing and analysis of the human genome.</title>
        <authorList>
            <consortium name="International Human Genome Sequencing Consortium"/>
            <person name="Lander E.S."/>
            <person name="Linton L.M."/>
            <person name="Birren B."/>
            <person name="Nusbaum C."/>
            <person name="Zody M.C."/>
            <person name="Baldwin J."/>
            <person name="Devon K."/>
            <person name="Dewar K."/>
            <person name="Doyle M."/>
            <person name="FitzHugh W."/>
            <person name="Funke R."/>
            <person name="Gage D."/>
            <person name="Harris K."/>
            <person name="Heaford A."/>
            <person name="Howland J."/>
            <person name="Kann L."/>
            <person name="Lehoczky J."/>
            <person name="LeVine R."/>
            <person name="McEwan P."/>
            <person name="McKernan K."/>
            <person name="Meldrim J."/>
            <person name="Mesirov J.P."/>
            <person name="Miranda C."/>
            <person name="Morris W."/>
            <person name="Naylor J."/>
            <person name="Raymond C."/>
            <person name="Rosetti M."/>
            <person name="Santos R."/>
            <person name="Sheridan A."/>
            <person name="Sougnez C."/>
            <person name="Stange-Thomann N."/>
            <person name="Stojanovic N."/>
            <person name="Subramanian A."/>
            <person name="Wyman D."/>
            <person name="Rogers J."/>
            <person name="Sulston J."/>
            <person name="Ainscough R."/>
            <person name="Beck S."/>
            <person name="Bentley D."/>
            <person name="Burton J."/>
            <person name="Clee C."/>
            <person name="Carter N."/>
            <person name="Coulson A."/>
            <person name="Deadman R."/>
            <person name="Deloukas P."/>
            <person name="Dunham A."/>
            <person name="Dunham I."/>
            <person name="Durbin R."/>
            <person name="French L."/>
            <person name="Grafham D."/>
            <person name="Gregory S."/>
            <person name="Hubbard T."/>
            <person name="Humphray S."/>
            <person name="Hunt A."/>
            <person name="Jones M."/>
            <person name="Lloyd C."/>
            <person name="McMurray A."/>
            <person name="Matthews L."/>
            <person name="Mercer S."/>
            <person name="Milne S."/>
            <person name="Mullikin J.C."/>
            <person name="Mungall A."/>
            <person name="Plumb R."/>
            <person name="Ross M."/>
            <person name="Shownkeen R."/>
            <person name="Sims S."/>
            <person name="Waterston R.H."/>
            <person name="Wilson R.K."/>
            <person name="Hillier L.W."/>
            <person name="McPherson J.D."/>
            <person name="Marra M.A."/>
            <person name="Mardis E.R."/>
            <person name="Fulton L.A."/>
            <person name="Chinwalla A.T."/>
            <person name="Pepin K.H."/>
            <person name="Gish W.R."/>
            <person name="Chissoe S.L."/>
            <person name="Wendl M.C."/>
            <person name="Delehaunty K.D."/>
            <person name="Miner T.L."/>
            <person name="Delehaunty A."/>
            <person name="Kramer J.B."/>
            <person name="Cook L.L."/>
            <person name="Fulton R.S."/>
            <person name="Johnson D.L."/>
            <person name="Minx P.J."/>
            <person name="Clifton S.W."/>
            <person name="Hawkins T."/>
            <person name="Branscomb E."/>
            <person name="Predki P."/>
            <person name="Richardson P."/>
            <person name="Wenning S."/>
            <person name="Slezak T."/>
            <person name="Doggett N."/>
            <person name="Cheng J.F."/>
            <person name="Olsen A."/>
            <person name="Lucas S."/>
            <person name="Elkin C."/>
            <person name="Uberbacher E."/>
            <person name="Frazier M."/>
            <person name="Gibbs R.A."/>
            <person name="Muzny D.M."/>
            <person name="Scherer S.E."/>
            <person name="Bouck J.B."/>
            <person name="Sodergren E.J."/>
            <person name="Worley K.C."/>
            <person name="Rives C.M."/>
            <person name="Gorrell J.H."/>
            <person name="Metzker M.L."/>
            <person name="Naylor S.L."/>
            <person name="Kucherlapati R.S."/>
            <person name="Nelson D.L."/>
            <person name="Weinstock G.M."/>
            <person name="Sakaki Y."/>
            <person name="Fujiyama A."/>
            <person name="Hattori M."/>
            <person name="Yada T."/>
            <person name="Toyoda A."/>
            <person name="Itoh T."/>
            <person name="Kawagoe C."/>
            <person name="Watanabe H."/>
            <person name="Totoki Y."/>
            <person name="Taylor T."/>
            <person name="Weissenbach J."/>
            <person name="Heilig R."/>
            <person name="Saurin W."/>
            <person name="Artiguenave F."/>
            <person name="Brottier P."/>
            <person name="Bruls T."/>
            <person name="Pelletier E."/>
            <person name="Robert C."/>
            <person name="Wincker P."/>
            <person name="Smith D.R."/>
            <person name="Doucette-Stamm L."/>
            <person name="Rubenfield M."/>
            <person name="Weinstock K."/>
            <person name="Lee H.M."/>
            <person name="Dubois J."/>
            <person name="Rosenthal A."/>
            <person name="Platzer M."/>
            <person name="Nyakatura G."/>
            <person name="Taudien S."/>
            <person name="Rump A."/>
            <person name="Yang H."/>
            <person name="Yu J."/>
            <person name="Wang J."/>
            <person name="Huang G."/>
            <person name="Gu J."/>
            <person name="Hood L."/>
            <person name="Rowen L."/>
            <person name="Madan A."/>
            <person name="Qin S."/>
            <person name="Davis R.W."/>
            <person name="Federspiel N.A."/>
            <person name="Abola A.P."/>
            <person name="Proctor M.J."/>
            <person name="Myers R.M."/>
            <person name="Schmutz J."/>
            <person name="Dickson M."/>
            <person name="Grimwood J."/>
            <person name="Cox D.R."/>
            <person name="Olson M.V."/>
            <person name="Kaul R."/>
            <person name="Raymond C."/>
            <person name="Shimizu N."/>
            <person name="Kawasaki K."/>
            <person name="Minoshima S."/>
            <person name="Evans G.A."/>
            <person name="Athanasiou M."/>
            <person name="Schultz R."/>
            <person name="Roe B.A."/>
            <person name="Chen F."/>
            <person name="Pan H."/>
            <person name="Ramser J."/>
            <person name="Lehrach H."/>
            <person name="Reinhardt R."/>
            <person name="McCombie W.R."/>
            <person name="de la Bastide M."/>
            <person name="Dedhia N."/>
            <person name="Blocker H."/>
            <person name="Hornischer K."/>
            <person name="Nordsiek G."/>
            <person name="Agarwala R."/>
            <person name="Aravind L."/>
            <person name="Bailey J.A."/>
            <person name="Bateman A."/>
            <person name="Batzoglou S."/>
            <person name="Birney E."/>
            <person name="Bork P."/>
            <person name="Brown D.G."/>
            <person name="Burge C.B."/>
            <person name="Cerutti L."/>
            <person name="Chen H.C."/>
            <person name="Church D."/>
            <person name="Clamp M."/>
            <person name="Copley R.R."/>
            <person name="Doerks T."/>
            <person name="Eddy S.R."/>
            <person name="Eichler E.E."/>
            <person name="Furey T.S."/>
            <person name="Galagan J."/>
            <person name="Gilbert J.G."/>
            <person name="Harmon C."/>
            <person name="Hayashizaki Y."/>
            <person name="Haussler D."/>
            <person name="Hermjakob H."/>
            <person name="Hokamp K."/>
            <person name="Jang W."/>
            <person name="Johnson L.S."/>
            <person name="Jones T.A."/>
            <person name="Kasif S."/>
            <person name="Kaspryzk A."/>
            <person name="Kennedy S."/>
            <person name="Kent W.J."/>
            <person name="Kitts P."/>
            <person name="Koonin E.V."/>
            <person name="Korf I."/>
            <person name="Kulp D."/>
            <person name="Lancet D."/>
            <person name="Lowe T.M."/>
            <person name="McLysaght A."/>
            <person name="Mikkelsen T."/>
            <person name="Moran J.V."/>
            <person name="Mulder N."/>
            <person name="Pollara V.J."/>
            <person name="Ponting C.P."/>
            <person name="Schuler G."/>
            <person name="Schultz J."/>
            <person name="Slater G."/>
            <person name="Smit A.F."/>
            <person name="Stupka E."/>
            <person name="Szustakowski J."/>
            <person name="Thierry-Mieg D."/>
            <person name="Thierry-Mieg J."/>
            <person name="Wagner L."/>
            <person name="Wallis J."/>
            <person name="Wheeler R."/>
            <person name="Williams A."/>
            <person name="Wolf Y.I."/>
            <person name="Wolfe K.H."/>
            <person name="Yang S.P."/>
            <person name="Yeh R.F."/>
            <person name="Collins F."/>
            <person name="Guyer M.S."/>
            <person name="Peterson J."/>
            <person name="Felsenfeld A."/>
            <person name="Wetterstrand K.A."/>
            <person name="Patrinos A."/>
            <person name="Morgan M.J."/>
            <person name="de Jong P."/>
            <person name="Catanese J.J."/>
            <person name="Osoegawa K."/>
            <person name="Shizuya H."/>
            <person name="Choi S."/>
            <person name="Chen Y.J."/>
        </authorList>
    </citation>
    <scope>NUCLEOTIDE SEQUENCE [LARGE SCALE GENOMIC DNA]</scope>
</reference>
<evidence type="ECO:0000256" key="4">
    <source>
        <dbReference type="ARBA" id="ARBA00022833"/>
    </source>
</evidence>
<dbReference type="PROSITE" id="PS50805">
    <property type="entry name" value="KRAB"/>
    <property type="match status" value="1"/>
</dbReference>
<dbReference type="AlphaFoldDB" id="A0A075B772"/>
<keyword evidence="3" id="KW-0863">Zinc-finger</keyword>
<keyword evidence="1" id="KW-0479">Metal-binding</keyword>
<dbReference type="Proteomes" id="UP000005640">
    <property type="component" value="Chromosome 19"/>
</dbReference>